<dbReference type="CTD" id="20321234"/>
<dbReference type="EMBL" id="KL596775">
    <property type="protein sequence ID" value="KER25486.1"/>
    <property type="molecule type" value="Genomic_DNA"/>
</dbReference>
<organism evidence="2 3">
    <name type="scientific">Opisthorchis viverrini</name>
    <name type="common">Southeast Asian liver fluke</name>
    <dbReference type="NCBI Taxonomy" id="6198"/>
    <lineage>
        <taxon>Eukaryota</taxon>
        <taxon>Metazoa</taxon>
        <taxon>Spiralia</taxon>
        <taxon>Lophotrochozoa</taxon>
        <taxon>Platyhelminthes</taxon>
        <taxon>Trematoda</taxon>
        <taxon>Digenea</taxon>
        <taxon>Opisthorchiida</taxon>
        <taxon>Opisthorchiata</taxon>
        <taxon>Opisthorchiidae</taxon>
        <taxon>Opisthorchis</taxon>
    </lineage>
</organism>
<sequence length="114" mass="12954">MDGELCQVDSKSLSDMRGKKNTEQAQQANEAANQIGRKKAAPERDHFSDWTPCDWSVEWLARLREKTGNDEDHLWNIQLQQTGTSSTVEPSPALEQDSVLERRTLWHLSSPAFS</sequence>
<feature type="region of interest" description="Disordered" evidence="1">
    <location>
        <begin position="1"/>
        <end position="47"/>
    </location>
</feature>
<evidence type="ECO:0000313" key="2">
    <source>
        <dbReference type="EMBL" id="KER25486.1"/>
    </source>
</evidence>
<dbReference type="Proteomes" id="UP000054324">
    <property type="component" value="Unassembled WGS sequence"/>
</dbReference>
<evidence type="ECO:0000313" key="3">
    <source>
        <dbReference type="Proteomes" id="UP000054324"/>
    </source>
</evidence>
<dbReference type="AlphaFoldDB" id="A0A074ZDY0"/>
<proteinExistence type="predicted"/>
<gene>
    <name evidence="2" type="ORF">T265_07055</name>
</gene>
<dbReference type="RefSeq" id="XP_009170748.1">
    <property type="nucleotide sequence ID" value="XM_009172484.1"/>
</dbReference>
<feature type="compositionally biased region" description="Basic and acidic residues" evidence="1">
    <location>
        <begin position="12"/>
        <end position="22"/>
    </location>
</feature>
<dbReference type="KEGG" id="ovi:T265_07055"/>
<evidence type="ECO:0000256" key="1">
    <source>
        <dbReference type="SAM" id="MobiDB-lite"/>
    </source>
</evidence>
<dbReference type="GeneID" id="20321234"/>
<keyword evidence="3" id="KW-1185">Reference proteome</keyword>
<feature type="compositionally biased region" description="Low complexity" evidence="1">
    <location>
        <begin position="23"/>
        <end position="34"/>
    </location>
</feature>
<name>A0A074ZDY0_OPIVI</name>
<reference evidence="2 3" key="1">
    <citation type="submission" date="2013-11" db="EMBL/GenBank/DDBJ databases">
        <title>Opisthorchis viverrini - life in the bile duct.</title>
        <authorList>
            <person name="Young N.D."/>
            <person name="Nagarajan N."/>
            <person name="Lin S.J."/>
            <person name="Korhonen P.K."/>
            <person name="Jex A.R."/>
            <person name="Hall R.S."/>
            <person name="Safavi-Hemami H."/>
            <person name="Kaewkong W."/>
            <person name="Bertrand D."/>
            <person name="Gao S."/>
            <person name="Seet Q."/>
            <person name="Wongkham S."/>
            <person name="Teh B.T."/>
            <person name="Wongkham C."/>
            <person name="Intapan P.M."/>
            <person name="Maleewong W."/>
            <person name="Yang X."/>
            <person name="Hu M."/>
            <person name="Wang Z."/>
            <person name="Hofmann A."/>
            <person name="Sternberg P.W."/>
            <person name="Tan P."/>
            <person name="Wang J."/>
            <person name="Gasser R.B."/>
        </authorList>
    </citation>
    <scope>NUCLEOTIDE SEQUENCE [LARGE SCALE GENOMIC DNA]</scope>
</reference>
<protein>
    <submittedName>
        <fullName evidence="2">Uncharacterized protein</fullName>
    </submittedName>
</protein>
<accession>A0A074ZDY0</accession>